<name>A0A834W933_9FABA</name>
<gene>
    <name evidence="1" type="ORF">G2W53_028759</name>
</gene>
<proteinExistence type="predicted"/>
<evidence type="ECO:0000313" key="2">
    <source>
        <dbReference type="Proteomes" id="UP000634136"/>
    </source>
</evidence>
<reference evidence="1" key="1">
    <citation type="submission" date="2020-09" db="EMBL/GenBank/DDBJ databases">
        <title>Genome-Enabled Discovery of Anthraquinone Biosynthesis in Senna tora.</title>
        <authorList>
            <person name="Kang S.-H."/>
            <person name="Pandey R.P."/>
            <person name="Lee C.-M."/>
            <person name="Sim J.-S."/>
            <person name="Jeong J.-T."/>
            <person name="Choi B.-S."/>
            <person name="Jung M."/>
            <person name="Ginzburg D."/>
            <person name="Zhao K."/>
            <person name="Won S.Y."/>
            <person name="Oh T.-J."/>
            <person name="Yu Y."/>
            <person name="Kim N.-H."/>
            <person name="Lee O.R."/>
            <person name="Lee T.-H."/>
            <person name="Bashyal P."/>
            <person name="Kim T.-S."/>
            <person name="Lee W.-H."/>
            <person name="Kawkins C."/>
            <person name="Kim C.-K."/>
            <person name="Kim J.S."/>
            <person name="Ahn B.O."/>
            <person name="Rhee S.Y."/>
            <person name="Sohng J.K."/>
        </authorList>
    </citation>
    <scope>NUCLEOTIDE SEQUENCE</scope>
    <source>
        <tissue evidence="1">Leaf</tissue>
    </source>
</reference>
<keyword evidence="2" id="KW-1185">Reference proteome</keyword>
<dbReference type="EMBL" id="JAAIUW010000009">
    <property type="protein sequence ID" value="KAF7814790.1"/>
    <property type="molecule type" value="Genomic_DNA"/>
</dbReference>
<accession>A0A834W933</accession>
<comment type="caution">
    <text evidence="1">The sequence shown here is derived from an EMBL/GenBank/DDBJ whole genome shotgun (WGS) entry which is preliminary data.</text>
</comment>
<protein>
    <submittedName>
        <fullName evidence="1">Uncharacterized protein</fullName>
    </submittedName>
</protein>
<organism evidence="1 2">
    <name type="scientific">Senna tora</name>
    <dbReference type="NCBI Taxonomy" id="362788"/>
    <lineage>
        <taxon>Eukaryota</taxon>
        <taxon>Viridiplantae</taxon>
        <taxon>Streptophyta</taxon>
        <taxon>Embryophyta</taxon>
        <taxon>Tracheophyta</taxon>
        <taxon>Spermatophyta</taxon>
        <taxon>Magnoliopsida</taxon>
        <taxon>eudicotyledons</taxon>
        <taxon>Gunneridae</taxon>
        <taxon>Pentapetalae</taxon>
        <taxon>rosids</taxon>
        <taxon>fabids</taxon>
        <taxon>Fabales</taxon>
        <taxon>Fabaceae</taxon>
        <taxon>Caesalpinioideae</taxon>
        <taxon>Cassia clade</taxon>
        <taxon>Senna</taxon>
    </lineage>
</organism>
<sequence>MPKVKHKQGMKARQTGNDKDQRIVPFVAATMTQGIFKSAEYAILLSLQREINTQNDLQHLLIVASRNLRARKKLDVVVRIFSSTIIKPFNASSCSSLLSLLTLHKEGRQGEKEARLLNEMTTSPSSTSSTSWLLSLTLHHQILPHPGCCHSHCTRNGLLPLILAILACTAPGGMCDIVNSFTLIPGTVGGDVIEFFHLVPSSTPSMLVTGTFSSSIIDSFLARRHCVARAIINSFYACHQNL</sequence>
<evidence type="ECO:0000313" key="1">
    <source>
        <dbReference type="EMBL" id="KAF7814790.1"/>
    </source>
</evidence>
<dbReference type="Proteomes" id="UP000634136">
    <property type="component" value="Unassembled WGS sequence"/>
</dbReference>
<dbReference type="AlphaFoldDB" id="A0A834W933"/>